<accession>A0A1Q8CJU5</accession>
<dbReference type="CDD" id="cd04791">
    <property type="entry name" value="LanC_SerThrkinase"/>
    <property type="match status" value="1"/>
</dbReference>
<dbReference type="InterPro" id="IPR011009">
    <property type="entry name" value="Kinase-like_dom_sf"/>
</dbReference>
<reference evidence="8 9" key="1">
    <citation type="submission" date="2016-12" db="EMBL/GenBank/DDBJ databases">
        <title>The draft genome sequence of Actinophytocola sp. 11-183.</title>
        <authorList>
            <person name="Wang W."/>
            <person name="Yuan L."/>
        </authorList>
    </citation>
    <scope>NUCLEOTIDE SEQUENCE [LARGE SCALE GENOMIC DNA]</scope>
    <source>
        <strain evidence="8 9">11-183</strain>
    </source>
</reference>
<dbReference type="EC" id="2.7.11.1" evidence="1"/>
<dbReference type="NCBIfam" id="NF038151">
    <property type="entry name" value="lanthi_synth_III"/>
    <property type="match status" value="1"/>
</dbReference>
<evidence type="ECO:0000313" key="8">
    <source>
        <dbReference type="EMBL" id="OLF14622.1"/>
    </source>
</evidence>
<evidence type="ECO:0000259" key="7">
    <source>
        <dbReference type="PROSITE" id="PS50011"/>
    </source>
</evidence>
<dbReference type="AlphaFoldDB" id="A0A1Q8CJU5"/>
<sequence length="821" mass="89755">MSRPQPGPLFVESLDRLDDDATRFPHARDAAPPGWWRAEQGGWVHLEPEDTRLPDQGWKIHASAVGSQAARVVAEVWDYCVRRGISFKFLRSQAMLSRLNGKSASRTSSGKLVTIYPADEHTLELTLKELSERLRGVVGPHILNDLRWGEGPLYLRYGGFRMRYCFSPAGDHVPAVARPDGVLVPDLRGTAFRTPSWVRIPAFVQAQVEAARAGSGGPLPYRVEKALLFSNGGGVYRAVERSGLGRTVVLREARPHAGLDMDDADAVARLDREHAMLDRLADLEFVPRVLGRFRHWEHHFLVEELVEGEPLHEAMGRRHPLLRPDPTDAELAEYSAWANATFERIRTAVGRLHERGVVFGDLKPGNIMVRPDGRVCLVDFETAYALGEENRPTLVTEGFSADWAREGTAADDYALACIRLAMFLPFTELLRFAPEKVGQLVRLAEERFAVPADFGSYLRSRLTPPGALPAHQLDWPTGAEGWDQLFTGMAAAIVDSATPGREDRLFPGDARLFDRQAAGLAFGAAGVLHALHVTGHDRYPEFDDHVEWLVRAARRTRWPRPGLFDGLAGTAVVLDELGRHAEALETLDRLRKIDLTGCGIGLFGGLAGVGLTLLHFGEDATEIGEELAAGLRTNAASAGLMHGWSGPALLFTHLFDVDGNLAWLRHARTALARDLGRCGVPRGRRLQVRDGEHWLTGLERGSAGIGIAVQEYLRRHHDPHLAAVRELVRDGLDTELLLTGGLLTGQAGVLLGTAHLGASPARHLRMLGAHAVRHRGNPAFTLDGMLRLSMDLATGTAGVLLAVHTAVHGCPAPLPGLGTRS</sequence>
<feature type="domain" description="Protein kinase" evidence="7">
    <location>
        <begin position="221"/>
        <end position="486"/>
    </location>
</feature>
<dbReference type="PANTHER" id="PTHR43289:SF6">
    <property type="entry name" value="SERINE_THREONINE-PROTEIN KINASE NEKL-3"/>
    <property type="match status" value="1"/>
</dbReference>
<dbReference type="PROSITE" id="PS50011">
    <property type="entry name" value="PROTEIN_KINASE_DOM"/>
    <property type="match status" value="1"/>
</dbReference>
<evidence type="ECO:0000313" key="9">
    <source>
        <dbReference type="Proteomes" id="UP000185596"/>
    </source>
</evidence>
<evidence type="ECO:0000256" key="2">
    <source>
        <dbReference type="ARBA" id="ARBA00022527"/>
    </source>
</evidence>
<dbReference type="InterPro" id="IPR000719">
    <property type="entry name" value="Prot_kinase_dom"/>
</dbReference>
<keyword evidence="9" id="KW-1185">Reference proteome</keyword>
<dbReference type="InterPro" id="IPR053524">
    <property type="entry name" value="Aerial_hyphae_peptide-synth"/>
</dbReference>
<evidence type="ECO:0000256" key="5">
    <source>
        <dbReference type="ARBA" id="ARBA00022777"/>
    </source>
</evidence>
<dbReference type="PANTHER" id="PTHR43289">
    <property type="entry name" value="MITOGEN-ACTIVATED PROTEIN KINASE KINASE KINASE 20-RELATED"/>
    <property type="match status" value="1"/>
</dbReference>
<dbReference type="InterPro" id="IPR007822">
    <property type="entry name" value="LANC-like"/>
</dbReference>
<gene>
    <name evidence="8" type="ORF">BU204_26100</name>
</gene>
<dbReference type="Gene3D" id="1.50.10.20">
    <property type="match status" value="1"/>
</dbReference>
<keyword evidence="6" id="KW-0067">ATP-binding</keyword>
<dbReference type="RefSeq" id="WP_075128400.1">
    <property type="nucleotide sequence ID" value="NZ_MSIE01000052.1"/>
</dbReference>
<dbReference type="EMBL" id="MSIE01000052">
    <property type="protein sequence ID" value="OLF14622.1"/>
    <property type="molecule type" value="Genomic_DNA"/>
</dbReference>
<comment type="caution">
    <text evidence="8">The sequence shown here is derived from an EMBL/GenBank/DDBJ whole genome shotgun (WGS) entry which is preliminary data.</text>
</comment>
<evidence type="ECO:0000256" key="4">
    <source>
        <dbReference type="ARBA" id="ARBA00022741"/>
    </source>
</evidence>
<dbReference type="STRING" id="1912961.BU204_26100"/>
<dbReference type="GO" id="GO:0031179">
    <property type="term" value="P:peptide modification"/>
    <property type="evidence" value="ECO:0007669"/>
    <property type="project" value="InterPro"/>
</dbReference>
<dbReference type="Pfam" id="PF00069">
    <property type="entry name" value="Pkinase"/>
    <property type="match status" value="1"/>
</dbReference>
<dbReference type="GO" id="GO:0004674">
    <property type="term" value="F:protein serine/threonine kinase activity"/>
    <property type="evidence" value="ECO:0007669"/>
    <property type="project" value="UniProtKB-KW"/>
</dbReference>
<keyword evidence="2" id="KW-0723">Serine/threonine-protein kinase</keyword>
<keyword evidence="4" id="KW-0547">Nucleotide-binding</keyword>
<evidence type="ECO:0000256" key="6">
    <source>
        <dbReference type="ARBA" id="ARBA00022840"/>
    </source>
</evidence>
<dbReference type="PRINTS" id="PR01955">
    <property type="entry name" value="LANCFRANKIA"/>
</dbReference>
<protein>
    <recommendedName>
        <fullName evidence="1">non-specific serine/threonine protein kinase</fullName>
        <ecNumber evidence="1">2.7.11.1</ecNumber>
    </recommendedName>
</protein>
<dbReference type="InterPro" id="IPR057929">
    <property type="entry name" value="RamC_N"/>
</dbReference>
<evidence type="ECO:0000256" key="1">
    <source>
        <dbReference type="ARBA" id="ARBA00012513"/>
    </source>
</evidence>
<keyword evidence="5" id="KW-0418">Kinase</keyword>
<dbReference type="SMART" id="SM01260">
    <property type="entry name" value="LANC_like"/>
    <property type="match status" value="1"/>
</dbReference>
<dbReference type="InterPro" id="IPR058053">
    <property type="entry name" value="RamC_C"/>
</dbReference>
<dbReference type="SUPFAM" id="SSF158745">
    <property type="entry name" value="LanC-like"/>
    <property type="match status" value="1"/>
</dbReference>
<keyword evidence="3" id="KW-0808">Transferase</keyword>
<dbReference type="Proteomes" id="UP000185596">
    <property type="component" value="Unassembled WGS sequence"/>
</dbReference>
<dbReference type="OrthoDB" id="1492512at2"/>
<dbReference type="GO" id="GO:0005524">
    <property type="term" value="F:ATP binding"/>
    <property type="evidence" value="ECO:0007669"/>
    <property type="project" value="UniProtKB-KW"/>
</dbReference>
<dbReference type="Pfam" id="PF25816">
    <property type="entry name" value="RamC_N"/>
    <property type="match status" value="1"/>
</dbReference>
<proteinExistence type="predicted"/>
<dbReference type="SMART" id="SM00220">
    <property type="entry name" value="S_TKc"/>
    <property type="match status" value="1"/>
</dbReference>
<dbReference type="SUPFAM" id="SSF56112">
    <property type="entry name" value="Protein kinase-like (PK-like)"/>
    <property type="match status" value="1"/>
</dbReference>
<evidence type="ECO:0000256" key="3">
    <source>
        <dbReference type="ARBA" id="ARBA00022679"/>
    </source>
</evidence>
<dbReference type="Gene3D" id="1.10.510.10">
    <property type="entry name" value="Transferase(Phosphotransferase) domain 1"/>
    <property type="match status" value="1"/>
</dbReference>
<name>A0A1Q8CJU5_9PSEU</name>
<organism evidence="8 9">
    <name type="scientific">Actinophytocola xanthii</name>
    <dbReference type="NCBI Taxonomy" id="1912961"/>
    <lineage>
        <taxon>Bacteria</taxon>
        <taxon>Bacillati</taxon>
        <taxon>Actinomycetota</taxon>
        <taxon>Actinomycetes</taxon>
        <taxon>Pseudonocardiales</taxon>
        <taxon>Pseudonocardiaceae</taxon>
    </lineage>
</organism>